<dbReference type="RefSeq" id="WP_245937893.1">
    <property type="nucleotide sequence ID" value="NZ_QJSP01000006.1"/>
</dbReference>
<accession>A0A318RQ98</accession>
<dbReference type="GO" id="GO:0016757">
    <property type="term" value="F:glycosyltransferase activity"/>
    <property type="evidence" value="ECO:0007669"/>
    <property type="project" value="UniProtKB-KW"/>
</dbReference>
<dbReference type="SUPFAM" id="SSF53448">
    <property type="entry name" value="Nucleotide-diphospho-sugar transferases"/>
    <property type="match status" value="2"/>
</dbReference>
<organism evidence="5 6">
    <name type="scientific">Williamsia limnetica</name>
    <dbReference type="NCBI Taxonomy" id="882452"/>
    <lineage>
        <taxon>Bacteria</taxon>
        <taxon>Bacillati</taxon>
        <taxon>Actinomycetota</taxon>
        <taxon>Actinomycetes</taxon>
        <taxon>Mycobacteriales</taxon>
        <taxon>Nocardiaceae</taxon>
        <taxon>Williamsia</taxon>
    </lineage>
</organism>
<dbReference type="EMBL" id="QJSP01000006">
    <property type="protein sequence ID" value="PYE17456.1"/>
    <property type="molecule type" value="Genomic_DNA"/>
</dbReference>
<name>A0A318RQ98_WILLI</name>
<dbReference type="AlphaFoldDB" id="A0A318RQ98"/>
<keyword evidence="3 5" id="KW-0808">Transferase</keyword>
<evidence type="ECO:0000259" key="4">
    <source>
        <dbReference type="Pfam" id="PF00535"/>
    </source>
</evidence>
<dbReference type="Proteomes" id="UP000247591">
    <property type="component" value="Unassembled WGS sequence"/>
</dbReference>
<dbReference type="Gene3D" id="3.90.550.10">
    <property type="entry name" value="Spore Coat Polysaccharide Biosynthesis Protein SpsA, Chain A"/>
    <property type="match status" value="2"/>
</dbReference>
<comment type="similarity">
    <text evidence="1">Belongs to the glycosyltransferase 2 family.</text>
</comment>
<feature type="domain" description="Glycosyltransferase 2-like" evidence="4">
    <location>
        <begin position="7"/>
        <end position="130"/>
    </location>
</feature>
<dbReference type="PANTHER" id="PTHR43685">
    <property type="entry name" value="GLYCOSYLTRANSFERASE"/>
    <property type="match status" value="1"/>
</dbReference>
<dbReference type="PANTHER" id="PTHR43685:SF5">
    <property type="entry name" value="GLYCOSYLTRANSFERASE EPSE-RELATED"/>
    <property type="match status" value="1"/>
</dbReference>
<dbReference type="InterPro" id="IPR001173">
    <property type="entry name" value="Glyco_trans_2-like"/>
</dbReference>
<keyword evidence="2" id="KW-0328">Glycosyltransferase</keyword>
<feature type="domain" description="Glycosyltransferase 2-like" evidence="4">
    <location>
        <begin position="311"/>
        <end position="469"/>
    </location>
</feature>
<protein>
    <submittedName>
        <fullName evidence="5">GT2 family glycosyltransferase</fullName>
    </submittedName>
</protein>
<sequence length="603" mass="65732">MTSSDISVVVLSHDRAAELTTTLRHLLHLPERPPIIVVDNNSSFDVRQLVSELDGEENRIEVVCLESNQGAAARTVGVRHAATRYVAFSDDDSWWEPGALARAVEHLDRSPTLGALVARTRIDDSGREDPITADLEGSPLGWRPGLPGPSVLGFLACSAVVRVGAYLDAGGFNPLLWFGAEERLLSMDLAAKGWDVCYVADVVAEHRPSSLRPPGAWRRALEARNNLLITWMRRPLRRCLTETVAVATAARSDQDARRAVAGALRRIPRVLAAREVLPHHVDRKVGLLERHDQGVGGAVAAPAERSGPPATVVVITHNRIDELRATLKHMTALPDAMPIILVDNASEDGSADMVESEFPGVQLLRSKVNLGAAARNLAVAEAKTPYVAFCDDDTTWQPGSLTRAAGVLDRFPGVGSVTGKCLVEPTLVEDPLTPELRNSPIEGPDWLPGPPLLGIMAGLTMIRVSVFDEVGGFCERMWLGGEEELLALDVAANGWWMVWIEDVVIHHAPSRARDSKRRRQLGIRNTLWTLWLRRPIRSALRRSAIVLGSAPLDRATLSAVGEAVAAAPWVVGNRRVVDRTIEKGLRSLEADQRNSKARRYVDG</sequence>
<dbReference type="InterPro" id="IPR029044">
    <property type="entry name" value="Nucleotide-diphossugar_trans"/>
</dbReference>
<evidence type="ECO:0000256" key="3">
    <source>
        <dbReference type="ARBA" id="ARBA00022679"/>
    </source>
</evidence>
<evidence type="ECO:0000256" key="2">
    <source>
        <dbReference type="ARBA" id="ARBA00022676"/>
    </source>
</evidence>
<evidence type="ECO:0000313" key="6">
    <source>
        <dbReference type="Proteomes" id="UP000247591"/>
    </source>
</evidence>
<dbReference type="Pfam" id="PF00535">
    <property type="entry name" value="Glycos_transf_2"/>
    <property type="match status" value="2"/>
</dbReference>
<evidence type="ECO:0000313" key="5">
    <source>
        <dbReference type="EMBL" id="PYE17456.1"/>
    </source>
</evidence>
<proteinExistence type="inferred from homology"/>
<evidence type="ECO:0000256" key="1">
    <source>
        <dbReference type="ARBA" id="ARBA00006739"/>
    </source>
</evidence>
<keyword evidence="6" id="KW-1185">Reference proteome</keyword>
<comment type="caution">
    <text evidence="5">The sequence shown here is derived from an EMBL/GenBank/DDBJ whole genome shotgun (WGS) entry which is preliminary data.</text>
</comment>
<dbReference type="CDD" id="cd00761">
    <property type="entry name" value="Glyco_tranf_GTA_type"/>
    <property type="match status" value="1"/>
</dbReference>
<dbReference type="InterPro" id="IPR050834">
    <property type="entry name" value="Glycosyltransf_2"/>
</dbReference>
<gene>
    <name evidence="5" type="ORF">DFR67_106159</name>
</gene>
<reference evidence="5 6" key="1">
    <citation type="submission" date="2018-06" db="EMBL/GenBank/DDBJ databases">
        <title>Genomic Encyclopedia of Type Strains, Phase IV (KMG-IV): sequencing the most valuable type-strain genomes for metagenomic binning, comparative biology and taxonomic classification.</title>
        <authorList>
            <person name="Goeker M."/>
        </authorList>
    </citation>
    <scope>NUCLEOTIDE SEQUENCE [LARGE SCALE GENOMIC DNA]</scope>
    <source>
        <strain evidence="5 6">DSM 45521</strain>
    </source>
</reference>